<comment type="caution">
    <text evidence="5">The sequence shown here is derived from an EMBL/GenBank/DDBJ whole genome shotgun (WGS) entry which is preliminary data.</text>
</comment>
<reference evidence="5" key="1">
    <citation type="journal article" date="2020" name="BMC Genomics">
        <title>Correction to: Identification and distribution of gene clusters required for synthesis of sphingolipid metabolism inhibitors in diverse species of the filamentous fungus Fusarium.</title>
        <authorList>
            <person name="Kim H.S."/>
            <person name="Lohmar J.M."/>
            <person name="Busman M."/>
            <person name="Brown D.W."/>
            <person name="Naumann T.A."/>
            <person name="Divon H.H."/>
            <person name="Lysoe E."/>
            <person name="Uhlig S."/>
            <person name="Proctor R.H."/>
        </authorList>
    </citation>
    <scope>NUCLEOTIDE SEQUENCE</scope>
    <source>
        <strain evidence="5">NRRL 45417</strain>
    </source>
</reference>
<feature type="region of interest" description="Disordered" evidence="1">
    <location>
        <begin position="217"/>
        <end position="253"/>
    </location>
</feature>
<proteinExistence type="predicted"/>
<dbReference type="PROSITE" id="PS50948">
    <property type="entry name" value="PAN"/>
    <property type="match status" value="1"/>
</dbReference>
<dbReference type="Pfam" id="PF14295">
    <property type="entry name" value="PAN_4"/>
    <property type="match status" value="1"/>
</dbReference>
<evidence type="ECO:0000313" key="5">
    <source>
        <dbReference type="EMBL" id="KAF4948585.1"/>
    </source>
</evidence>
<evidence type="ECO:0000256" key="2">
    <source>
        <dbReference type="SAM" id="Phobius"/>
    </source>
</evidence>
<sequence length="392" mass="41252">MRLQLGLLALWVSTAIAGACQQGTVPGPYTAQNVAFDVICHQGLTGTSSYHSQAAMNAGTIEECMAACAQDTSCKAIVWDNIVLCYLFSEVTGSYSDYTDVAIRQQPSSSTSEASSTTSSAAATSSAAPQCQAGTYTSSTDNVQFNTACGRHYVGTEIYAVAGAADLQQCMDMCASVSTCVSVSLAYSGNVCHLFSHISYSTSDASWDLAVVSSRPSLTSSTSSAGSTSSTSSTSSADSTSSAPAATSSTPPACQDGTYSGTINQFTITCGASPNGYQTLSSLGNGHTLQTCLQACDTDSQCDAAVFAEQSGYCIAYQGVLSTTCNTLIILILIILIILNDFNVLNIFNISNIFNSLNVFYYVFVGIIYYIISTIALRPTGRHLHWRFQYDI</sequence>
<keyword evidence="6" id="KW-1185">Reference proteome</keyword>
<evidence type="ECO:0000259" key="4">
    <source>
        <dbReference type="PROSITE" id="PS50948"/>
    </source>
</evidence>
<dbReference type="SMART" id="SM00473">
    <property type="entry name" value="PAN_AP"/>
    <property type="match status" value="2"/>
</dbReference>
<keyword evidence="2" id="KW-0812">Transmembrane</keyword>
<name>A0A8H4SZN4_9HYPO</name>
<organism evidence="5 6">
    <name type="scientific">Fusarium gaditjirri</name>
    <dbReference type="NCBI Taxonomy" id="282569"/>
    <lineage>
        <taxon>Eukaryota</taxon>
        <taxon>Fungi</taxon>
        <taxon>Dikarya</taxon>
        <taxon>Ascomycota</taxon>
        <taxon>Pezizomycotina</taxon>
        <taxon>Sordariomycetes</taxon>
        <taxon>Hypocreomycetidae</taxon>
        <taxon>Hypocreales</taxon>
        <taxon>Nectriaceae</taxon>
        <taxon>Fusarium</taxon>
        <taxon>Fusarium nisikadoi species complex</taxon>
    </lineage>
</organism>
<feature type="transmembrane region" description="Helical" evidence="2">
    <location>
        <begin position="359"/>
        <end position="377"/>
    </location>
</feature>
<keyword evidence="2" id="KW-0472">Membrane</keyword>
<dbReference type="PROSITE" id="PS51257">
    <property type="entry name" value="PROKAR_LIPOPROTEIN"/>
    <property type="match status" value="1"/>
</dbReference>
<dbReference type="SUPFAM" id="SSF57414">
    <property type="entry name" value="Hairpin loop containing domain-like"/>
    <property type="match status" value="1"/>
</dbReference>
<dbReference type="AlphaFoldDB" id="A0A8H4SZN4"/>
<evidence type="ECO:0000256" key="1">
    <source>
        <dbReference type="SAM" id="MobiDB-lite"/>
    </source>
</evidence>
<feature type="transmembrane region" description="Helical" evidence="2">
    <location>
        <begin position="328"/>
        <end position="347"/>
    </location>
</feature>
<dbReference type="OrthoDB" id="5098752at2759"/>
<gene>
    <name evidence="5" type="ORF">FGADI_9542</name>
</gene>
<feature type="chain" id="PRO_5034149273" description="Apple domain-containing protein" evidence="3">
    <location>
        <begin position="18"/>
        <end position="392"/>
    </location>
</feature>
<protein>
    <recommendedName>
        <fullName evidence="4">Apple domain-containing protein</fullName>
    </recommendedName>
</protein>
<accession>A0A8H4SZN4</accession>
<feature type="signal peptide" evidence="3">
    <location>
        <begin position="1"/>
        <end position="17"/>
    </location>
</feature>
<dbReference type="Pfam" id="PF00024">
    <property type="entry name" value="PAN_1"/>
    <property type="match status" value="2"/>
</dbReference>
<feature type="domain" description="Apple" evidence="4">
    <location>
        <begin position="20"/>
        <end position="116"/>
    </location>
</feature>
<evidence type="ECO:0000256" key="3">
    <source>
        <dbReference type="SAM" id="SignalP"/>
    </source>
</evidence>
<evidence type="ECO:0000313" key="6">
    <source>
        <dbReference type="Proteomes" id="UP000604273"/>
    </source>
</evidence>
<keyword evidence="3" id="KW-0732">Signal</keyword>
<dbReference type="Gene3D" id="3.50.4.10">
    <property type="entry name" value="Hepatocyte Growth Factor"/>
    <property type="match status" value="1"/>
</dbReference>
<dbReference type="EMBL" id="JABFAI010000258">
    <property type="protein sequence ID" value="KAF4948585.1"/>
    <property type="molecule type" value="Genomic_DNA"/>
</dbReference>
<keyword evidence="2" id="KW-1133">Transmembrane helix</keyword>
<dbReference type="InterPro" id="IPR003609">
    <property type="entry name" value="Pan_app"/>
</dbReference>
<dbReference type="Proteomes" id="UP000604273">
    <property type="component" value="Unassembled WGS sequence"/>
</dbReference>
<reference evidence="5" key="2">
    <citation type="submission" date="2020-05" db="EMBL/GenBank/DDBJ databases">
        <authorList>
            <person name="Kim H.-S."/>
            <person name="Proctor R.H."/>
            <person name="Brown D.W."/>
        </authorList>
    </citation>
    <scope>NUCLEOTIDE SEQUENCE</scope>
    <source>
        <strain evidence="5">NRRL 45417</strain>
    </source>
</reference>